<dbReference type="Proteomes" id="UP000715781">
    <property type="component" value="Unassembled WGS sequence"/>
</dbReference>
<evidence type="ECO:0000313" key="1">
    <source>
        <dbReference type="EMBL" id="MBW4564697.1"/>
    </source>
</evidence>
<gene>
    <name evidence="1" type="ORF">KME32_26960</name>
</gene>
<reference evidence="1" key="1">
    <citation type="submission" date="2021-05" db="EMBL/GenBank/DDBJ databases">
        <authorList>
            <person name="Pietrasiak N."/>
            <person name="Ward R."/>
            <person name="Stajich J.E."/>
            <person name="Kurbessoian T."/>
        </authorList>
    </citation>
    <scope>NUCLEOTIDE SEQUENCE</scope>
    <source>
        <strain evidence="1">JT2-VF2</strain>
    </source>
</reference>
<organism evidence="1 2">
    <name type="scientific">Mojavia pulchra JT2-VF2</name>
    <dbReference type="NCBI Taxonomy" id="287848"/>
    <lineage>
        <taxon>Bacteria</taxon>
        <taxon>Bacillati</taxon>
        <taxon>Cyanobacteriota</taxon>
        <taxon>Cyanophyceae</taxon>
        <taxon>Nostocales</taxon>
        <taxon>Nostocaceae</taxon>
    </lineage>
</organism>
<name>A0A951Q3M2_9NOST</name>
<reference evidence="1" key="2">
    <citation type="journal article" date="2022" name="Microbiol. Resour. Announc.">
        <title>Metagenome Sequencing to Explore Phylogenomics of Terrestrial Cyanobacteria.</title>
        <authorList>
            <person name="Ward R.D."/>
            <person name="Stajich J.E."/>
            <person name="Johansen J.R."/>
            <person name="Huntemann M."/>
            <person name="Clum A."/>
            <person name="Foster B."/>
            <person name="Foster B."/>
            <person name="Roux S."/>
            <person name="Palaniappan K."/>
            <person name="Varghese N."/>
            <person name="Mukherjee S."/>
            <person name="Reddy T.B.K."/>
            <person name="Daum C."/>
            <person name="Copeland A."/>
            <person name="Chen I.A."/>
            <person name="Ivanova N.N."/>
            <person name="Kyrpides N.C."/>
            <person name="Shapiro N."/>
            <person name="Eloe-Fadrosh E.A."/>
            <person name="Pietrasiak N."/>
        </authorList>
    </citation>
    <scope>NUCLEOTIDE SEQUENCE</scope>
    <source>
        <strain evidence="1">JT2-VF2</strain>
    </source>
</reference>
<protein>
    <submittedName>
        <fullName evidence="1">Uncharacterized protein</fullName>
    </submittedName>
</protein>
<sequence>MSEFVGAGDRFDLRPEISCSKPISAGTTVGVKKRSPVTLGNSAITFLTGDNCRK</sequence>
<accession>A0A951Q3M2</accession>
<dbReference type="AlphaFoldDB" id="A0A951Q3M2"/>
<evidence type="ECO:0000313" key="2">
    <source>
        <dbReference type="Proteomes" id="UP000715781"/>
    </source>
</evidence>
<proteinExistence type="predicted"/>
<dbReference type="EMBL" id="JAHHHN010000025">
    <property type="protein sequence ID" value="MBW4564697.1"/>
    <property type="molecule type" value="Genomic_DNA"/>
</dbReference>
<comment type="caution">
    <text evidence="1">The sequence shown here is derived from an EMBL/GenBank/DDBJ whole genome shotgun (WGS) entry which is preliminary data.</text>
</comment>